<dbReference type="Pfam" id="PF07727">
    <property type="entry name" value="RVT_2"/>
    <property type="match status" value="1"/>
</dbReference>
<evidence type="ECO:0000259" key="1">
    <source>
        <dbReference type="Pfam" id="PF07727"/>
    </source>
</evidence>
<dbReference type="AlphaFoldDB" id="A0A8T3BZY4"/>
<dbReference type="Proteomes" id="UP000829196">
    <property type="component" value="Unassembled WGS sequence"/>
</dbReference>
<evidence type="ECO:0000313" key="2">
    <source>
        <dbReference type="EMBL" id="KAI0524876.1"/>
    </source>
</evidence>
<proteinExistence type="predicted"/>
<reference evidence="2" key="1">
    <citation type="journal article" date="2022" name="Front. Genet.">
        <title>Chromosome-Scale Assembly of the Dendrobium nobile Genome Provides Insights Into the Molecular Mechanism of the Biosynthesis of the Medicinal Active Ingredient of Dendrobium.</title>
        <authorList>
            <person name="Xu Q."/>
            <person name="Niu S.-C."/>
            <person name="Li K.-L."/>
            <person name="Zheng P.-J."/>
            <person name="Zhang X.-J."/>
            <person name="Jia Y."/>
            <person name="Liu Y."/>
            <person name="Niu Y.-X."/>
            <person name="Yu L.-H."/>
            <person name="Chen D.-F."/>
            <person name="Zhang G.-Q."/>
        </authorList>
    </citation>
    <scope>NUCLEOTIDE SEQUENCE</scope>
    <source>
        <tissue evidence="2">Leaf</tissue>
    </source>
</reference>
<dbReference type="EMBL" id="JAGYWB010000004">
    <property type="protein sequence ID" value="KAI0524876.1"/>
    <property type="molecule type" value="Genomic_DNA"/>
</dbReference>
<dbReference type="OrthoDB" id="681097at2759"/>
<sequence length="131" mass="15021">MITRLRTGIIQPKKIFDLQHSIIPTNPTCYSQAVKHAAWRSAMSTEFQALQSQGTLTLVPPSPVQNVLGCKWLFRTKYYSDGSIARYKDRLVAQGFNQEFGLDYFDTFSPIVKFPTIRILFTVSITRNWSI</sequence>
<protein>
    <recommendedName>
        <fullName evidence="1">Reverse transcriptase Ty1/copia-type domain-containing protein</fullName>
    </recommendedName>
</protein>
<accession>A0A8T3BZY4</accession>
<name>A0A8T3BZY4_DENNO</name>
<gene>
    <name evidence="2" type="ORF">KFK09_004266</name>
</gene>
<feature type="domain" description="Reverse transcriptase Ty1/copia-type" evidence="1">
    <location>
        <begin position="64"/>
        <end position="131"/>
    </location>
</feature>
<dbReference type="InterPro" id="IPR013103">
    <property type="entry name" value="RVT_2"/>
</dbReference>
<evidence type="ECO:0000313" key="3">
    <source>
        <dbReference type="Proteomes" id="UP000829196"/>
    </source>
</evidence>
<comment type="caution">
    <text evidence="2">The sequence shown here is derived from an EMBL/GenBank/DDBJ whole genome shotgun (WGS) entry which is preliminary data.</text>
</comment>
<organism evidence="2 3">
    <name type="scientific">Dendrobium nobile</name>
    <name type="common">Orchid</name>
    <dbReference type="NCBI Taxonomy" id="94219"/>
    <lineage>
        <taxon>Eukaryota</taxon>
        <taxon>Viridiplantae</taxon>
        <taxon>Streptophyta</taxon>
        <taxon>Embryophyta</taxon>
        <taxon>Tracheophyta</taxon>
        <taxon>Spermatophyta</taxon>
        <taxon>Magnoliopsida</taxon>
        <taxon>Liliopsida</taxon>
        <taxon>Asparagales</taxon>
        <taxon>Orchidaceae</taxon>
        <taxon>Epidendroideae</taxon>
        <taxon>Malaxideae</taxon>
        <taxon>Dendrobiinae</taxon>
        <taxon>Dendrobium</taxon>
    </lineage>
</organism>
<keyword evidence="3" id="KW-1185">Reference proteome</keyword>